<name>A0AAV7T0S9_PLEWA</name>
<dbReference type="EMBL" id="JANPWB010000007">
    <property type="protein sequence ID" value="KAJ1169830.1"/>
    <property type="molecule type" value="Genomic_DNA"/>
</dbReference>
<proteinExistence type="predicted"/>
<reference evidence="1" key="1">
    <citation type="journal article" date="2022" name="bioRxiv">
        <title>Sequencing and chromosome-scale assembly of the giantPleurodeles waltlgenome.</title>
        <authorList>
            <person name="Brown T."/>
            <person name="Elewa A."/>
            <person name="Iarovenko S."/>
            <person name="Subramanian E."/>
            <person name="Araus A.J."/>
            <person name="Petzold A."/>
            <person name="Susuki M."/>
            <person name="Suzuki K.-i.T."/>
            <person name="Hayashi T."/>
            <person name="Toyoda A."/>
            <person name="Oliveira C."/>
            <person name="Osipova E."/>
            <person name="Leigh N.D."/>
            <person name="Simon A."/>
            <person name="Yun M.H."/>
        </authorList>
    </citation>
    <scope>NUCLEOTIDE SEQUENCE</scope>
    <source>
        <strain evidence="1">20211129_DDA</strain>
        <tissue evidence="1">Liver</tissue>
    </source>
</reference>
<protein>
    <submittedName>
        <fullName evidence="1">Uncharacterized protein</fullName>
    </submittedName>
</protein>
<gene>
    <name evidence="1" type="ORF">NDU88_001718</name>
</gene>
<evidence type="ECO:0000313" key="2">
    <source>
        <dbReference type="Proteomes" id="UP001066276"/>
    </source>
</evidence>
<evidence type="ECO:0000313" key="1">
    <source>
        <dbReference type="EMBL" id="KAJ1169830.1"/>
    </source>
</evidence>
<dbReference type="AlphaFoldDB" id="A0AAV7T0S9"/>
<organism evidence="1 2">
    <name type="scientific">Pleurodeles waltl</name>
    <name type="common">Iberian ribbed newt</name>
    <dbReference type="NCBI Taxonomy" id="8319"/>
    <lineage>
        <taxon>Eukaryota</taxon>
        <taxon>Metazoa</taxon>
        <taxon>Chordata</taxon>
        <taxon>Craniata</taxon>
        <taxon>Vertebrata</taxon>
        <taxon>Euteleostomi</taxon>
        <taxon>Amphibia</taxon>
        <taxon>Batrachia</taxon>
        <taxon>Caudata</taxon>
        <taxon>Salamandroidea</taxon>
        <taxon>Salamandridae</taxon>
        <taxon>Pleurodelinae</taxon>
        <taxon>Pleurodeles</taxon>
    </lineage>
</organism>
<keyword evidence="2" id="KW-1185">Reference proteome</keyword>
<comment type="caution">
    <text evidence="1">The sequence shown here is derived from an EMBL/GenBank/DDBJ whole genome shotgun (WGS) entry which is preliminary data.</text>
</comment>
<sequence length="137" mass="15182">MDMPLLEVEGWCSIYTVRKGVWNAWGAAGFHCQQSLRPPSHNFLEAGPEILQDRISGTHNADHCLGDKPEYMLHPDMESVLGFMNYFWEKDLPMPAPASNSLVTLAPHLLGSNGELRPHPTVSSYAALPALHKGKSF</sequence>
<accession>A0AAV7T0S9</accession>
<dbReference type="Proteomes" id="UP001066276">
    <property type="component" value="Chromosome 4_1"/>
</dbReference>